<evidence type="ECO:0000256" key="1">
    <source>
        <dbReference type="SAM" id="MobiDB-lite"/>
    </source>
</evidence>
<evidence type="ECO:0000313" key="2">
    <source>
        <dbReference type="EMBL" id="GAT49523.1"/>
    </source>
</evidence>
<feature type="compositionally biased region" description="Acidic residues" evidence="1">
    <location>
        <begin position="699"/>
        <end position="711"/>
    </location>
</feature>
<dbReference type="PANTHER" id="PTHR33096:SF1">
    <property type="entry name" value="CXC1-LIKE CYSTEINE CLUSTER ASSOCIATED WITH KDZ TRANSPOSASES DOMAIN-CONTAINING PROTEIN"/>
    <property type="match status" value="1"/>
</dbReference>
<keyword evidence="3" id="KW-1185">Reference proteome</keyword>
<dbReference type="InterPro" id="IPR040521">
    <property type="entry name" value="KDZ"/>
</dbReference>
<reference evidence="2" key="1">
    <citation type="submission" date="2014-09" db="EMBL/GenBank/DDBJ databases">
        <title>Genome sequence of the luminous mushroom Mycena chlorophos for searching fungal bioluminescence genes.</title>
        <authorList>
            <person name="Tanaka Y."/>
            <person name="Kasuga D."/>
            <person name="Oba Y."/>
            <person name="Hase S."/>
            <person name="Sato K."/>
            <person name="Oba Y."/>
            <person name="Sakakibara Y."/>
        </authorList>
    </citation>
    <scope>NUCLEOTIDE SEQUENCE</scope>
</reference>
<dbReference type="Pfam" id="PF18758">
    <property type="entry name" value="KDZ"/>
    <property type="match status" value="1"/>
</dbReference>
<proteinExistence type="predicted"/>
<sequence length="732" mass="82621">MPEIATSLENWEYFVHKEGVNAVYQVPEGTHIMSSYRVYVVDVFEERLVTVPFCAGDGTVAGTLVKQGLVPCTPYFATVAFTARTLNTFHALRMRCPRLGKQAFLRGLNDAHGIAPRPYLQAAEGPQPQHSQLAVEERVPRLLLQGGGAAGLNPPFLATEDGNNGLKRMERREHHTTEDGQKVVGPSTEALDTRVPPRDYYLLPEYVNRFAKDSAEVEQAVRDFIPDLKYKGKDNGCGEGWHNMKEHVVKLARSVYKETGIFAAFCRHSICLVICDMIQSGELAKYGLAATNHLLSVLGKFRLGYDIGCKFEEWVYTHPLVAPLAHKYGFEAIVGAFHGTGHRRLCQILNMPIYKEGHGLEPSENAENIFSKSNALAGTTRHASTFHRQQDIVEYFAHADNFDALANITSLFQSKYRRALEVLDQEEDLIKYMEAKSIPDRSVFEEWLSQEKSALEKLSHEPPEETLKMEYYQKLVDFYDADGKLQTIQSEEIHYVPPPGRPGYQEGMKKHQKQEAARRRALARRDRCATVVEDLEACLEIGERWEPDSGEWAEAATLVRHRRFRKALDKLQSSVVSRLLQLSKAHMAETVGDDEHHFLVHHELRLEAEGKPAQALQVRKYRMLQGRFYGIHQERLRKLSLLEGFTGSIEPGVAVCGIRRAVMDPPRPPEMEEQDIEVAMQNSAVEEARQGGDDGGAGDLEDQDDEAETGQEFESVLAITEDVEMINEEFIM</sequence>
<feature type="region of interest" description="Disordered" evidence="1">
    <location>
        <begin position="683"/>
        <end position="714"/>
    </location>
</feature>
<gene>
    <name evidence="2" type="ORF">MCHLO_06832</name>
</gene>
<protein>
    <submittedName>
        <fullName evidence="2">Uncharacterized protein</fullName>
    </submittedName>
</protein>
<evidence type="ECO:0000313" key="3">
    <source>
        <dbReference type="Proteomes" id="UP000815677"/>
    </source>
</evidence>
<dbReference type="EMBL" id="DF845579">
    <property type="protein sequence ID" value="GAT49523.1"/>
    <property type="molecule type" value="Genomic_DNA"/>
</dbReference>
<organism evidence="2 3">
    <name type="scientific">Mycena chlorophos</name>
    <name type="common">Agaric fungus</name>
    <name type="synonym">Agaricus chlorophos</name>
    <dbReference type="NCBI Taxonomy" id="658473"/>
    <lineage>
        <taxon>Eukaryota</taxon>
        <taxon>Fungi</taxon>
        <taxon>Dikarya</taxon>
        <taxon>Basidiomycota</taxon>
        <taxon>Agaricomycotina</taxon>
        <taxon>Agaricomycetes</taxon>
        <taxon>Agaricomycetidae</taxon>
        <taxon>Agaricales</taxon>
        <taxon>Marasmiineae</taxon>
        <taxon>Mycenaceae</taxon>
        <taxon>Mycena</taxon>
    </lineage>
</organism>
<name>A0ABQ0LEJ3_MYCCL</name>
<dbReference type="Proteomes" id="UP000815677">
    <property type="component" value="Unassembled WGS sequence"/>
</dbReference>
<dbReference type="PANTHER" id="PTHR33096">
    <property type="entry name" value="CXC2 DOMAIN-CONTAINING PROTEIN"/>
    <property type="match status" value="1"/>
</dbReference>
<accession>A0ABQ0LEJ3</accession>